<dbReference type="AlphaFoldDB" id="A0A5N6Z0T2"/>
<dbReference type="PANTHER" id="PTHR10696:SF25">
    <property type="entry name" value="OXIDOREDUCTASE AIM17-RELATED"/>
    <property type="match status" value="1"/>
</dbReference>
<dbReference type="SUPFAM" id="SSF51197">
    <property type="entry name" value="Clavaminate synthase-like"/>
    <property type="match status" value="1"/>
</dbReference>
<evidence type="ECO:0000313" key="11">
    <source>
        <dbReference type="Proteomes" id="UP000327118"/>
    </source>
</evidence>
<dbReference type="CDD" id="cd00250">
    <property type="entry name" value="CAS_like"/>
    <property type="match status" value="1"/>
</dbReference>
<feature type="region of interest" description="Disordered" evidence="7">
    <location>
        <begin position="34"/>
        <end position="78"/>
    </location>
</feature>
<dbReference type="GO" id="GO:0045329">
    <property type="term" value="P:carnitine biosynthetic process"/>
    <property type="evidence" value="ECO:0007669"/>
    <property type="project" value="TreeGrafter"/>
</dbReference>
<reference evidence="11" key="1">
    <citation type="submission" date="2019-04" db="EMBL/GenBank/DDBJ databases">
        <title>Friends and foes A comparative genomics studyof 23 Aspergillus species from section Flavi.</title>
        <authorList>
            <consortium name="DOE Joint Genome Institute"/>
            <person name="Kjaerbolling I."/>
            <person name="Vesth T."/>
            <person name="Frisvad J.C."/>
            <person name="Nybo J.L."/>
            <person name="Theobald S."/>
            <person name="Kildgaard S."/>
            <person name="Isbrandt T."/>
            <person name="Kuo A."/>
            <person name="Sato A."/>
            <person name="Lyhne E.K."/>
            <person name="Kogle M.E."/>
            <person name="Wiebenga A."/>
            <person name="Kun R.S."/>
            <person name="Lubbers R.J."/>
            <person name="Makela M.R."/>
            <person name="Barry K."/>
            <person name="Chovatia M."/>
            <person name="Clum A."/>
            <person name="Daum C."/>
            <person name="Haridas S."/>
            <person name="He G."/>
            <person name="LaButti K."/>
            <person name="Lipzen A."/>
            <person name="Mondo S."/>
            <person name="Riley R."/>
            <person name="Salamov A."/>
            <person name="Simmons B.A."/>
            <person name="Magnuson J.K."/>
            <person name="Henrissat B."/>
            <person name="Mortensen U.H."/>
            <person name="Larsen T.O."/>
            <person name="Devries R.P."/>
            <person name="Grigoriev I.V."/>
            <person name="Machida M."/>
            <person name="Baker S.E."/>
            <person name="Andersen M.R."/>
        </authorList>
    </citation>
    <scope>NUCLEOTIDE SEQUENCE [LARGE SCALE GENOMIC DNA]</scope>
    <source>
        <strain evidence="11">CBS 553.77</strain>
    </source>
</reference>
<dbReference type="GO" id="GO:0005739">
    <property type="term" value="C:mitochondrion"/>
    <property type="evidence" value="ECO:0007669"/>
    <property type="project" value="TreeGrafter"/>
</dbReference>
<feature type="compositionally biased region" description="Basic and acidic residues" evidence="7">
    <location>
        <begin position="483"/>
        <end position="503"/>
    </location>
</feature>
<dbReference type="Pfam" id="PF02668">
    <property type="entry name" value="TauD"/>
    <property type="match status" value="1"/>
</dbReference>
<feature type="compositionally biased region" description="Basic residues" evidence="7">
    <location>
        <begin position="532"/>
        <end position="544"/>
    </location>
</feature>
<feature type="region of interest" description="Disordered" evidence="7">
    <location>
        <begin position="474"/>
        <end position="544"/>
    </location>
</feature>
<keyword evidence="11" id="KW-1185">Reference proteome</keyword>
<keyword evidence="5" id="KW-0560">Oxidoreductase</keyword>
<dbReference type="Gene3D" id="3.30.2020.30">
    <property type="match status" value="1"/>
</dbReference>
<accession>A0A5N6Z0T2</accession>
<dbReference type="InterPro" id="IPR038492">
    <property type="entry name" value="GBBH-like_N_sf"/>
</dbReference>
<dbReference type="GO" id="GO:0046872">
    <property type="term" value="F:metal ion binding"/>
    <property type="evidence" value="ECO:0007669"/>
    <property type="project" value="UniProtKB-KW"/>
</dbReference>
<dbReference type="OrthoDB" id="406634at2759"/>
<evidence type="ECO:0000313" key="10">
    <source>
        <dbReference type="EMBL" id="KAE8350783.1"/>
    </source>
</evidence>
<dbReference type="GO" id="GO:0016706">
    <property type="term" value="F:2-oxoglutarate-dependent dioxygenase activity"/>
    <property type="evidence" value="ECO:0007669"/>
    <property type="project" value="UniProtKB-ARBA"/>
</dbReference>
<evidence type="ECO:0000256" key="3">
    <source>
        <dbReference type="ARBA" id="ARBA00022723"/>
    </source>
</evidence>
<gene>
    <name evidence="10" type="ORF">BDV28DRAFT_138459</name>
</gene>
<dbReference type="InterPro" id="IPR003819">
    <property type="entry name" value="TauD/TfdA-like"/>
</dbReference>
<proteinExistence type="inferred from homology"/>
<evidence type="ECO:0000256" key="6">
    <source>
        <dbReference type="ARBA" id="ARBA00023004"/>
    </source>
</evidence>
<sequence length="544" mass="63188">MVRLLARFLQSSRVTVPSARSAFFRGYSFASSNNNTRDASLGPKPANIPDEYQPGSTLGVEPSERNPHAVDQPVIGPRGLKIPTSSTAYISTMHMLLRDGCKCQQCVDRYSKQRKFRQSDIPQDIKPRSADWDGQTLKVKWENDVPGFDDTHTSVYTYKDLKHPCVNYPNSSTGRRRRRRYWGGKFTHYWIPYEDYMLDDNAFVRAMRHLAGTGLLFIKDAPELRDIAELIATRMGPLRNTFYGPTWDVRSEHRAKNVAYTDQDLGFHMDLMYMNEPPGYQILHCLKNSCEGGESLFADTFAVAEQLRKEDPRAFETLCDLRIPYEYNHADHIYSNTWPVIQTYEDEDTNEIRLVRTNYSPPFQAPVYGQHRPFDQTLAQFAALDKFAKMLESKKFVCELKLNPGEAVIFENRRVVHARRQFNTEAGERWLAGAYVDEDAVLSKFVTSSLKCPDMWYTDMKEWYINMQEWHPRSSGADQNEADMGRTEADKQRVEAHRSRYSEDEQDTQKYAFKNPRKKNMATMTKRELRRAQKTARRKRRSSS</sequence>
<evidence type="ECO:0000256" key="1">
    <source>
        <dbReference type="ARBA" id="ARBA00001954"/>
    </source>
</evidence>
<comment type="cofactor">
    <cofactor evidence="1">
        <name>Fe(2+)</name>
        <dbReference type="ChEBI" id="CHEBI:29033"/>
    </cofactor>
</comment>
<evidence type="ECO:0000259" key="9">
    <source>
        <dbReference type="Pfam" id="PF06155"/>
    </source>
</evidence>
<dbReference type="EMBL" id="ML739204">
    <property type="protein sequence ID" value="KAE8350783.1"/>
    <property type="molecule type" value="Genomic_DNA"/>
</dbReference>
<dbReference type="InterPro" id="IPR010376">
    <property type="entry name" value="GBBH-like_N"/>
</dbReference>
<dbReference type="PANTHER" id="PTHR10696">
    <property type="entry name" value="GAMMA-BUTYROBETAINE HYDROXYLASE-RELATED"/>
    <property type="match status" value="1"/>
</dbReference>
<evidence type="ECO:0008006" key="12">
    <source>
        <dbReference type="Google" id="ProtNLM"/>
    </source>
</evidence>
<dbReference type="InterPro" id="IPR042098">
    <property type="entry name" value="TauD-like_sf"/>
</dbReference>
<dbReference type="Proteomes" id="UP000327118">
    <property type="component" value="Unassembled WGS sequence"/>
</dbReference>
<dbReference type="Gene3D" id="3.60.130.10">
    <property type="entry name" value="Clavaminate synthase-like"/>
    <property type="match status" value="1"/>
</dbReference>
<evidence type="ECO:0000256" key="7">
    <source>
        <dbReference type="SAM" id="MobiDB-lite"/>
    </source>
</evidence>
<evidence type="ECO:0000256" key="4">
    <source>
        <dbReference type="ARBA" id="ARBA00022964"/>
    </source>
</evidence>
<evidence type="ECO:0000256" key="2">
    <source>
        <dbReference type="ARBA" id="ARBA00008654"/>
    </source>
</evidence>
<keyword evidence="3" id="KW-0479">Metal-binding</keyword>
<keyword evidence="4" id="KW-0223">Dioxygenase</keyword>
<evidence type="ECO:0000259" key="8">
    <source>
        <dbReference type="Pfam" id="PF02668"/>
    </source>
</evidence>
<dbReference type="InterPro" id="IPR050411">
    <property type="entry name" value="AlphaKG_dependent_hydroxylases"/>
</dbReference>
<feature type="domain" description="TauD/TfdA-like" evidence="8">
    <location>
        <begin position="192"/>
        <end position="435"/>
    </location>
</feature>
<feature type="domain" description="Gamma-butyrobetaine hydroxylase-like N-terminal" evidence="9">
    <location>
        <begin position="80"/>
        <end position="161"/>
    </location>
</feature>
<dbReference type="Pfam" id="PF06155">
    <property type="entry name" value="GBBH-like_N"/>
    <property type="match status" value="1"/>
</dbReference>
<name>A0A5N6Z0T2_9EURO</name>
<evidence type="ECO:0000256" key="5">
    <source>
        <dbReference type="ARBA" id="ARBA00023002"/>
    </source>
</evidence>
<comment type="similarity">
    <text evidence="2">Belongs to the gamma-BBH/TMLD family.</text>
</comment>
<keyword evidence="6" id="KW-0408">Iron</keyword>
<organism evidence="10 11">
    <name type="scientific">Aspergillus coremiiformis</name>
    <dbReference type="NCBI Taxonomy" id="138285"/>
    <lineage>
        <taxon>Eukaryota</taxon>
        <taxon>Fungi</taxon>
        <taxon>Dikarya</taxon>
        <taxon>Ascomycota</taxon>
        <taxon>Pezizomycotina</taxon>
        <taxon>Eurotiomycetes</taxon>
        <taxon>Eurotiomycetidae</taxon>
        <taxon>Eurotiales</taxon>
        <taxon>Aspergillaceae</taxon>
        <taxon>Aspergillus</taxon>
        <taxon>Aspergillus subgen. Circumdati</taxon>
    </lineage>
</organism>
<protein>
    <recommendedName>
        <fullName evidence="12">TauD/TfdA-like domain-containing protein</fullName>
    </recommendedName>
</protein>